<reference evidence="2" key="1">
    <citation type="submission" date="2016-07" db="EMBL/GenBank/DDBJ databases">
        <authorList>
            <person name="Florea S."/>
            <person name="Webb J.S."/>
            <person name="Jaromczyk J."/>
            <person name="Schardl C.L."/>
        </authorList>
    </citation>
    <scope>NUCLEOTIDE SEQUENCE [LARGE SCALE GENOMIC DNA]</scope>
</reference>
<organism evidence="1 2">
    <name type="scientific">Rhodococcus phage ChewyVIII</name>
    <dbReference type="NCBI Taxonomy" id="1887657"/>
    <lineage>
        <taxon>Viruses</taxon>
        <taxon>Duplodnaviria</taxon>
        <taxon>Heunggongvirae</taxon>
        <taxon>Uroviricota</taxon>
        <taxon>Caudoviricetes</taxon>
        <taxon>Chewyvirus</taxon>
        <taxon>Chewyvirus chewyVIII</taxon>
    </lineage>
</organism>
<dbReference type="RefSeq" id="YP_010754188.1">
    <property type="nucleotide sequence ID" value="NC_073456.1"/>
</dbReference>
<dbReference type="Proteomes" id="UP000221751">
    <property type="component" value="Segment"/>
</dbReference>
<accession>A0A1C9EI94</accession>
<evidence type="ECO:0000313" key="1">
    <source>
        <dbReference type="EMBL" id="AON97492.1"/>
    </source>
</evidence>
<evidence type="ECO:0000313" key="2">
    <source>
        <dbReference type="Proteomes" id="UP000221751"/>
    </source>
</evidence>
<gene>
    <name evidence="1" type="primary">71</name>
    <name evidence="1" type="ORF">SEA_CHEWYVIII_71</name>
</gene>
<dbReference type="GeneID" id="80018769"/>
<dbReference type="EMBL" id="KX557288">
    <property type="protein sequence ID" value="AON97492.1"/>
    <property type="molecule type" value="Genomic_DNA"/>
</dbReference>
<sequence length="64" mass="7375">MGMSPLGKRSDNSERRMSCDNCGKMMYPDRLHIIIERATPDRPYGDCILTVNNWEEGRGLVIFQ</sequence>
<proteinExistence type="predicted"/>
<protein>
    <submittedName>
        <fullName evidence="1">Uncharacterized protein</fullName>
    </submittedName>
</protein>
<keyword evidence="2" id="KW-1185">Reference proteome</keyword>
<dbReference type="KEGG" id="vg:80018769"/>
<name>A0A1C9EI94_9CAUD</name>